<name>A0ABS7VIK9_9HYPH</name>
<dbReference type="EMBL" id="JAIRBM010000002">
    <property type="protein sequence ID" value="MBZ6075336.1"/>
    <property type="molecule type" value="Genomic_DNA"/>
</dbReference>
<evidence type="ECO:0000313" key="5">
    <source>
        <dbReference type="Proteomes" id="UP000704176"/>
    </source>
</evidence>
<dbReference type="Proteomes" id="UP000704176">
    <property type="component" value="Unassembled WGS sequence"/>
</dbReference>
<evidence type="ECO:0000256" key="2">
    <source>
        <dbReference type="PROSITE-ProRule" id="PRU00169"/>
    </source>
</evidence>
<comment type="caution">
    <text evidence="4">The sequence shown here is derived from an EMBL/GenBank/DDBJ whole genome shotgun (WGS) entry which is preliminary data.</text>
</comment>
<dbReference type="InterPro" id="IPR001789">
    <property type="entry name" value="Sig_transdc_resp-reg_receiver"/>
</dbReference>
<dbReference type="Gene3D" id="3.40.50.2300">
    <property type="match status" value="1"/>
</dbReference>
<evidence type="ECO:0000259" key="3">
    <source>
        <dbReference type="PROSITE" id="PS50110"/>
    </source>
</evidence>
<dbReference type="SMART" id="SM00448">
    <property type="entry name" value="REC"/>
    <property type="match status" value="1"/>
</dbReference>
<dbReference type="RefSeq" id="WP_224311382.1">
    <property type="nucleotide sequence ID" value="NZ_JAIRBM010000002.1"/>
</dbReference>
<dbReference type="InterPro" id="IPR050595">
    <property type="entry name" value="Bact_response_regulator"/>
</dbReference>
<reference evidence="4 5" key="1">
    <citation type="submission" date="2021-09" db="EMBL/GenBank/DDBJ databases">
        <title>The complete genome sequence of a new microorganism.</title>
        <authorList>
            <person name="Zi Z."/>
        </authorList>
    </citation>
    <scope>NUCLEOTIDE SEQUENCE [LARGE SCALE GENOMIC DNA]</scope>
    <source>
        <strain evidence="4 5">WGZ8</strain>
    </source>
</reference>
<accession>A0ABS7VIK9</accession>
<dbReference type="Pfam" id="PF00072">
    <property type="entry name" value="Response_reg"/>
    <property type="match status" value="1"/>
</dbReference>
<dbReference type="CDD" id="cd00156">
    <property type="entry name" value="REC"/>
    <property type="match status" value="1"/>
</dbReference>
<feature type="domain" description="Response regulatory" evidence="3">
    <location>
        <begin position="10"/>
        <end position="124"/>
    </location>
</feature>
<protein>
    <submittedName>
        <fullName evidence="4">Response regulator</fullName>
    </submittedName>
</protein>
<sequence>MSSLQPLQHVALIIEDDVEVRELAATLLEETELDVVEAENAEVALAYLQKRGGEVAMIFADIRLPGEMDGVELAQFAARNWPTIRIVVTSGSNGDRLKTLPDCVTFIPKPWRGLDVLIQAEKAIHQSQFPVAQSH</sequence>
<feature type="modified residue" description="4-aspartylphosphate" evidence="2">
    <location>
        <position position="61"/>
    </location>
</feature>
<gene>
    <name evidence="4" type="ORF">K9B37_03385</name>
</gene>
<dbReference type="SUPFAM" id="SSF52172">
    <property type="entry name" value="CheY-like"/>
    <property type="match status" value="1"/>
</dbReference>
<keyword evidence="5" id="KW-1185">Reference proteome</keyword>
<evidence type="ECO:0000313" key="4">
    <source>
        <dbReference type="EMBL" id="MBZ6075336.1"/>
    </source>
</evidence>
<keyword evidence="1 2" id="KW-0597">Phosphoprotein</keyword>
<evidence type="ECO:0000256" key="1">
    <source>
        <dbReference type="ARBA" id="ARBA00022553"/>
    </source>
</evidence>
<organism evidence="4 5">
    <name type="scientific">Microvirga puerhi</name>
    <dbReference type="NCBI Taxonomy" id="2876078"/>
    <lineage>
        <taxon>Bacteria</taxon>
        <taxon>Pseudomonadati</taxon>
        <taxon>Pseudomonadota</taxon>
        <taxon>Alphaproteobacteria</taxon>
        <taxon>Hyphomicrobiales</taxon>
        <taxon>Methylobacteriaceae</taxon>
        <taxon>Microvirga</taxon>
    </lineage>
</organism>
<dbReference type="PANTHER" id="PTHR44591:SF21">
    <property type="entry name" value="TWO-COMPONENT RESPONSE REGULATOR"/>
    <property type="match status" value="1"/>
</dbReference>
<proteinExistence type="predicted"/>
<dbReference type="PANTHER" id="PTHR44591">
    <property type="entry name" value="STRESS RESPONSE REGULATOR PROTEIN 1"/>
    <property type="match status" value="1"/>
</dbReference>
<dbReference type="InterPro" id="IPR011006">
    <property type="entry name" value="CheY-like_superfamily"/>
</dbReference>
<dbReference type="PROSITE" id="PS50110">
    <property type="entry name" value="RESPONSE_REGULATORY"/>
    <property type="match status" value="1"/>
</dbReference>